<comment type="caution">
    <text evidence="1">The sequence shown here is derived from an EMBL/GenBank/DDBJ whole genome shotgun (WGS) entry which is preliminary data.</text>
</comment>
<sequence>MRSVALVAGMALDDWVNLVCGETIWHTENRYALTAPGEVGRYLRGEPLVHCATLVYFRPAAVPGARPRERVRPGEGVAARPARRRGDLGGINYRLMRVR</sequence>
<accession>A0A5J4LAA9</accession>
<reference evidence="1 2" key="1">
    <citation type="submission" date="2019-10" db="EMBL/GenBank/DDBJ databases">
        <title>Whole genome shotgun sequence of Streptomyces angustmyceticus NBRC 3934.</title>
        <authorList>
            <person name="Hosoyama A."/>
            <person name="Ichikawa N."/>
            <person name="Kimura A."/>
            <person name="Kitahashi Y."/>
            <person name="Komaki H."/>
            <person name="Uohara A."/>
        </authorList>
    </citation>
    <scope>NUCLEOTIDE SEQUENCE [LARGE SCALE GENOMIC DNA]</scope>
    <source>
        <strain evidence="1 2">NBRC 3934</strain>
    </source>
</reference>
<evidence type="ECO:0000313" key="2">
    <source>
        <dbReference type="Proteomes" id="UP000325598"/>
    </source>
</evidence>
<name>A0A5J4LAA9_9ACTN</name>
<organism evidence="1 2">
    <name type="scientific">Streptomyces angustmyceticus</name>
    <dbReference type="NCBI Taxonomy" id="285578"/>
    <lineage>
        <taxon>Bacteria</taxon>
        <taxon>Bacillati</taxon>
        <taxon>Actinomycetota</taxon>
        <taxon>Actinomycetes</taxon>
        <taxon>Kitasatosporales</taxon>
        <taxon>Streptomycetaceae</taxon>
        <taxon>Streptomyces</taxon>
    </lineage>
</organism>
<evidence type="ECO:0000313" key="1">
    <source>
        <dbReference type="EMBL" id="GES29172.1"/>
    </source>
</evidence>
<dbReference type="Proteomes" id="UP000325598">
    <property type="component" value="Unassembled WGS sequence"/>
</dbReference>
<dbReference type="AlphaFoldDB" id="A0A5J4LAA9"/>
<proteinExistence type="predicted"/>
<gene>
    <name evidence="1" type="ORF">San01_16590</name>
</gene>
<dbReference type="EMBL" id="BLAG01000005">
    <property type="protein sequence ID" value="GES29172.1"/>
    <property type="molecule type" value="Genomic_DNA"/>
</dbReference>
<protein>
    <submittedName>
        <fullName evidence="1">Uncharacterized protein</fullName>
    </submittedName>
</protein>
<keyword evidence="2" id="KW-1185">Reference proteome</keyword>